<feature type="domain" description="TFIIS N-terminal" evidence="3">
    <location>
        <begin position="299"/>
        <end position="377"/>
    </location>
</feature>
<dbReference type="GO" id="GO:0005634">
    <property type="term" value="C:nucleus"/>
    <property type="evidence" value="ECO:0007669"/>
    <property type="project" value="UniProtKB-SubCell"/>
</dbReference>
<keyword evidence="1" id="KW-0539">Nucleus</keyword>
<sequence>MTSMWIRMTVMEVAVSILQIYTSEDDQEGFRTLDDDNFMDDTDADPDDSDADPDDSDVGLDDSDVDPDDSDVDPDDSDVDPDDSYGSGNEHSPIYATQAEEGEEDEAIKELFHMGKDKKKNEKSAAETALLVENVMAELKVVAEEDAELYRQGKPATNKLEKLSLLTDEATSSRVSGSWRLTLLKNWLEPLPDGNLPDINIRTAVLKFLNDAEEGEEDEAIKELFHMGKDKKKNEKSAAETALLVENVMAELKVVAEEDAELYRQGKPATNKLEKLSLLTDVLSKMQLHQEFLDHGGLTLLKNWLEPLPDGSLPDINIRTAVLKILNDFPIDLQHSDRRGLLKRSGLGKVIMFLSMSAEETTVNQKLAKELVDKWVI</sequence>
<comment type="caution">
    <text evidence="4">The sequence shown here is derived from an EMBL/GenBank/DDBJ whole genome shotgun (WGS) entry which is preliminary data.</text>
</comment>
<dbReference type="GO" id="GO:0009742">
    <property type="term" value="P:brassinosteroid mediated signaling pathway"/>
    <property type="evidence" value="ECO:0007669"/>
    <property type="project" value="InterPro"/>
</dbReference>
<reference evidence="4" key="1">
    <citation type="submission" date="2020-06" db="EMBL/GenBank/DDBJ databases">
        <authorList>
            <person name="Li T."/>
            <person name="Hu X."/>
            <person name="Zhang T."/>
            <person name="Song X."/>
            <person name="Zhang H."/>
            <person name="Dai N."/>
            <person name="Sheng W."/>
            <person name="Hou X."/>
            <person name="Wei L."/>
        </authorList>
    </citation>
    <scope>NUCLEOTIDE SEQUENCE</scope>
    <source>
        <strain evidence="4">G02</strain>
        <tissue evidence="4">Leaf</tissue>
    </source>
</reference>
<name>A0AAW2J6L6_SESRA</name>
<proteinExistence type="predicted"/>
<dbReference type="InterPro" id="IPR035441">
    <property type="entry name" value="TFIIS/LEDGF_dom_sf"/>
</dbReference>
<evidence type="ECO:0000256" key="2">
    <source>
        <dbReference type="SAM" id="MobiDB-lite"/>
    </source>
</evidence>
<reference evidence="4" key="2">
    <citation type="journal article" date="2024" name="Plant">
        <title>Genomic evolution and insights into agronomic trait innovations of Sesamum species.</title>
        <authorList>
            <person name="Miao H."/>
            <person name="Wang L."/>
            <person name="Qu L."/>
            <person name="Liu H."/>
            <person name="Sun Y."/>
            <person name="Le M."/>
            <person name="Wang Q."/>
            <person name="Wei S."/>
            <person name="Zheng Y."/>
            <person name="Lin W."/>
            <person name="Duan Y."/>
            <person name="Cao H."/>
            <person name="Xiong S."/>
            <person name="Wang X."/>
            <person name="Wei L."/>
            <person name="Li C."/>
            <person name="Ma Q."/>
            <person name="Ju M."/>
            <person name="Zhao R."/>
            <person name="Li G."/>
            <person name="Mu C."/>
            <person name="Tian Q."/>
            <person name="Mei H."/>
            <person name="Zhang T."/>
            <person name="Gao T."/>
            <person name="Zhang H."/>
        </authorList>
    </citation>
    <scope>NUCLEOTIDE SEQUENCE</scope>
    <source>
        <strain evidence="4">G02</strain>
    </source>
</reference>
<dbReference type="PANTHER" id="PTHR47350">
    <property type="entry name" value="PROTEIN IWS1 HOMOLOG 1"/>
    <property type="match status" value="1"/>
</dbReference>
<dbReference type="AlphaFoldDB" id="A0AAW2J6L6"/>
<dbReference type="EMBL" id="JACGWJ010000645">
    <property type="protein sequence ID" value="KAL0290079.1"/>
    <property type="molecule type" value="Genomic_DNA"/>
</dbReference>
<evidence type="ECO:0000313" key="4">
    <source>
        <dbReference type="EMBL" id="KAL0290079.1"/>
    </source>
</evidence>
<dbReference type="PANTHER" id="PTHR47350:SF4">
    <property type="entry name" value="PROTEIN IWS1 HOMOLOG 1"/>
    <property type="match status" value="1"/>
</dbReference>
<comment type="subcellular location">
    <subcellularLocation>
        <location evidence="1">Nucleus</location>
    </subcellularLocation>
</comment>
<dbReference type="PROSITE" id="PS51319">
    <property type="entry name" value="TFIIS_N"/>
    <property type="match status" value="1"/>
</dbReference>
<organism evidence="4">
    <name type="scientific">Sesamum radiatum</name>
    <name type="common">Black benniseed</name>
    <dbReference type="NCBI Taxonomy" id="300843"/>
    <lineage>
        <taxon>Eukaryota</taxon>
        <taxon>Viridiplantae</taxon>
        <taxon>Streptophyta</taxon>
        <taxon>Embryophyta</taxon>
        <taxon>Tracheophyta</taxon>
        <taxon>Spermatophyta</taxon>
        <taxon>Magnoliopsida</taxon>
        <taxon>eudicotyledons</taxon>
        <taxon>Gunneridae</taxon>
        <taxon>Pentapetalae</taxon>
        <taxon>asterids</taxon>
        <taxon>lamiids</taxon>
        <taxon>Lamiales</taxon>
        <taxon>Pedaliaceae</taxon>
        <taxon>Sesamum</taxon>
    </lineage>
</organism>
<dbReference type="InterPro" id="IPR017923">
    <property type="entry name" value="TFIIS_N"/>
</dbReference>
<accession>A0AAW2J6L6</accession>
<feature type="compositionally biased region" description="Acidic residues" evidence="2">
    <location>
        <begin position="35"/>
        <end position="83"/>
    </location>
</feature>
<dbReference type="GO" id="GO:0032784">
    <property type="term" value="P:regulation of DNA-templated transcription elongation"/>
    <property type="evidence" value="ECO:0007669"/>
    <property type="project" value="InterPro"/>
</dbReference>
<dbReference type="InterPro" id="IPR044204">
    <property type="entry name" value="IWS1/2"/>
</dbReference>
<protein>
    <submittedName>
        <fullName evidence="4">Protein IWS11</fullName>
    </submittedName>
</protein>
<feature type="non-terminal residue" evidence="4">
    <location>
        <position position="1"/>
    </location>
</feature>
<gene>
    <name evidence="4" type="ORF">Sradi_7058400</name>
</gene>
<dbReference type="Gene3D" id="1.20.930.10">
    <property type="entry name" value="Conserved domain common to transcription factors TFIIS, elongin A, CRSP70"/>
    <property type="match status" value="2"/>
</dbReference>
<feature type="region of interest" description="Disordered" evidence="2">
    <location>
        <begin position="24"/>
        <end position="104"/>
    </location>
</feature>
<dbReference type="Pfam" id="PF08711">
    <property type="entry name" value="Med26"/>
    <property type="match status" value="1"/>
</dbReference>
<evidence type="ECO:0000256" key="1">
    <source>
        <dbReference type="PROSITE-ProRule" id="PRU00649"/>
    </source>
</evidence>
<evidence type="ECO:0000259" key="3">
    <source>
        <dbReference type="PROSITE" id="PS51319"/>
    </source>
</evidence>